<dbReference type="InterPro" id="IPR029063">
    <property type="entry name" value="SAM-dependent_MTases_sf"/>
</dbReference>
<dbReference type="PROSITE" id="PS51682">
    <property type="entry name" value="SAM_OMT_I"/>
    <property type="match status" value="1"/>
</dbReference>
<sequence>MEYKEEILSKYPCFRKTVGIPMEDIVESHDGREVTLLKYIYNHPKLDSELRGSPQAILDAMDEFAAQEDFLINIGSHKAAVLTELLKEHQPKVIVELGGYVGYSAILFGKILRETYPPPSSTTHVYSLELDPLVASIAMNLVSLAGLSSVVEVIVGPSAHTLQRLHDEQILAPNDLDMLFLDHVEELYRDDLALCERLGYLDKSGVLVVADNVVRPGAPEYREYVRGNPRFRKSWGVPGLIVPGDYEDELEISLV</sequence>
<evidence type="ECO:0000256" key="4">
    <source>
        <dbReference type="ARBA" id="ARBA00022691"/>
    </source>
</evidence>
<evidence type="ECO:0000256" key="6">
    <source>
        <dbReference type="ARBA" id="ARBA00023453"/>
    </source>
</evidence>
<keyword evidence="3" id="KW-0808">Transferase</keyword>
<dbReference type="RefSeq" id="XP_022583230.1">
    <property type="nucleotide sequence ID" value="XM_022722610.1"/>
</dbReference>
<dbReference type="Proteomes" id="UP000184188">
    <property type="component" value="Unassembled WGS sequence"/>
</dbReference>
<dbReference type="SUPFAM" id="SSF53335">
    <property type="entry name" value="S-adenosyl-L-methionine-dependent methyltransferases"/>
    <property type="match status" value="1"/>
</dbReference>
<dbReference type="VEuPathDB" id="FungiDB:ASPZODRAFT_130837"/>
<keyword evidence="8" id="KW-1185">Reference proteome</keyword>
<accession>A0A1L9SNE3</accession>
<dbReference type="AlphaFoldDB" id="A0A1L9SNE3"/>
<dbReference type="PANTHER" id="PTHR43836">
    <property type="entry name" value="CATECHOL O-METHYLTRANSFERASE 1-RELATED"/>
    <property type="match status" value="1"/>
</dbReference>
<name>A0A1L9SNE3_9EURO</name>
<keyword evidence="2" id="KW-0489">Methyltransferase</keyword>
<dbReference type="InterPro" id="IPR002935">
    <property type="entry name" value="SAM_O-MeTrfase"/>
</dbReference>
<dbReference type="PANTHER" id="PTHR43836:SF2">
    <property type="entry name" value="CATECHOL O-METHYLTRANSFERASE 1-RELATED"/>
    <property type="match status" value="1"/>
</dbReference>
<dbReference type="GO" id="GO:0006584">
    <property type="term" value="P:catecholamine metabolic process"/>
    <property type="evidence" value="ECO:0007669"/>
    <property type="project" value="UniProtKB-KW"/>
</dbReference>
<evidence type="ECO:0000256" key="1">
    <source>
        <dbReference type="ARBA" id="ARBA00012880"/>
    </source>
</evidence>
<evidence type="ECO:0000313" key="8">
    <source>
        <dbReference type="Proteomes" id="UP000184188"/>
    </source>
</evidence>
<evidence type="ECO:0000256" key="2">
    <source>
        <dbReference type="ARBA" id="ARBA00022603"/>
    </source>
</evidence>
<dbReference type="EC" id="2.1.1.6" evidence="1"/>
<evidence type="ECO:0000313" key="7">
    <source>
        <dbReference type="EMBL" id="OJJ48720.1"/>
    </source>
</evidence>
<dbReference type="GeneID" id="34609075"/>
<dbReference type="OrthoDB" id="186626at2759"/>
<evidence type="ECO:0000256" key="5">
    <source>
        <dbReference type="ARBA" id="ARBA00022939"/>
    </source>
</evidence>
<proteinExistence type="inferred from homology"/>
<dbReference type="Pfam" id="PF01596">
    <property type="entry name" value="Methyltransf_3"/>
    <property type="match status" value="1"/>
</dbReference>
<gene>
    <name evidence="7" type="ORF">ASPZODRAFT_130837</name>
</gene>
<comment type="similarity">
    <text evidence="6">Belongs to the class I-like SAM-binding methyltransferase superfamily. Cation-dependent O-methyltransferase family.</text>
</comment>
<dbReference type="GO" id="GO:0008171">
    <property type="term" value="F:O-methyltransferase activity"/>
    <property type="evidence" value="ECO:0007669"/>
    <property type="project" value="InterPro"/>
</dbReference>
<protein>
    <recommendedName>
        <fullName evidence="1">catechol O-methyltransferase</fullName>
        <ecNumber evidence="1">2.1.1.6</ecNumber>
    </recommendedName>
</protein>
<reference evidence="8" key="1">
    <citation type="journal article" date="2017" name="Genome Biol.">
        <title>Comparative genomics reveals high biological diversity and specific adaptations in the industrially and medically important fungal genus Aspergillus.</title>
        <authorList>
            <person name="de Vries R.P."/>
            <person name="Riley R."/>
            <person name="Wiebenga A."/>
            <person name="Aguilar-Osorio G."/>
            <person name="Amillis S."/>
            <person name="Uchima C.A."/>
            <person name="Anderluh G."/>
            <person name="Asadollahi M."/>
            <person name="Askin M."/>
            <person name="Barry K."/>
            <person name="Battaglia E."/>
            <person name="Bayram O."/>
            <person name="Benocci T."/>
            <person name="Braus-Stromeyer S.A."/>
            <person name="Caldana C."/>
            <person name="Canovas D."/>
            <person name="Cerqueira G.C."/>
            <person name="Chen F."/>
            <person name="Chen W."/>
            <person name="Choi C."/>
            <person name="Clum A."/>
            <person name="Dos Santos R.A."/>
            <person name="Damasio A.R."/>
            <person name="Diallinas G."/>
            <person name="Emri T."/>
            <person name="Fekete E."/>
            <person name="Flipphi M."/>
            <person name="Freyberg S."/>
            <person name="Gallo A."/>
            <person name="Gournas C."/>
            <person name="Habgood R."/>
            <person name="Hainaut M."/>
            <person name="Harispe M.L."/>
            <person name="Henrissat B."/>
            <person name="Hilden K.S."/>
            <person name="Hope R."/>
            <person name="Hossain A."/>
            <person name="Karabika E."/>
            <person name="Karaffa L."/>
            <person name="Karanyi Z."/>
            <person name="Krasevec N."/>
            <person name="Kuo A."/>
            <person name="Kusch H."/>
            <person name="LaButti K."/>
            <person name="Lagendijk E.L."/>
            <person name="Lapidus A."/>
            <person name="Levasseur A."/>
            <person name="Lindquist E."/>
            <person name="Lipzen A."/>
            <person name="Logrieco A.F."/>
            <person name="MacCabe A."/>
            <person name="Maekelae M.R."/>
            <person name="Malavazi I."/>
            <person name="Melin P."/>
            <person name="Meyer V."/>
            <person name="Mielnichuk N."/>
            <person name="Miskei M."/>
            <person name="Molnar A.P."/>
            <person name="Mule G."/>
            <person name="Ngan C.Y."/>
            <person name="Orejas M."/>
            <person name="Orosz E."/>
            <person name="Ouedraogo J.P."/>
            <person name="Overkamp K.M."/>
            <person name="Park H.-S."/>
            <person name="Perrone G."/>
            <person name="Piumi F."/>
            <person name="Punt P.J."/>
            <person name="Ram A.F."/>
            <person name="Ramon A."/>
            <person name="Rauscher S."/>
            <person name="Record E."/>
            <person name="Riano-Pachon D.M."/>
            <person name="Robert V."/>
            <person name="Roehrig J."/>
            <person name="Ruller R."/>
            <person name="Salamov A."/>
            <person name="Salih N.S."/>
            <person name="Samson R.A."/>
            <person name="Sandor E."/>
            <person name="Sanguinetti M."/>
            <person name="Schuetze T."/>
            <person name="Sepcic K."/>
            <person name="Shelest E."/>
            <person name="Sherlock G."/>
            <person name="Sophianopoulou V."/>
            <person name="Squina F.M."/>
            <person name="Sun H."/>
            <person name="Susca A."/>
            <person name="Todd R.B."/>
            <person name="Tsang A."/>
            <person name="Unkles S.E."/>
            <person name="van de Wiele N."/>
            <person name="van Rossen-Uffink D."/>
            <person name="Oliveira J.V."/>
            <person name="Vesth T.C."/>
            <person name="Visser J."/>
            <person name="Yu J.-H."/>
            <person name="Zhou M."/>
            <person name="Andersen M.R."/>
            <person name="Archer D.B."/>
            <person name="Baker S.E."/>
            <person name="Benoit I."/>
            <person name="Brakhage A.A."/>
            <person name="Braus G.H."/>
            <person name="Fischer R."/>
            <person name="Frisvad J.C."/>
            <person name="Goldman G.H."/>
            <person name="Houbraken J."/>
            <person name="Oakley B."/>
            <person name="Pocsi I."/>
            <person name="Scazzocchio C."/>
            <person name="Seiboth B."/>
            <person name="vanKuyk P.A."/>
            <person name="Wortman J."/>
            <person name="Dyer P.S."/>
            <person name="Grigoriev I.V."/>
        </authorList>
    </citation>
    <scope>NUCLEOTIDE SEQUENCE [LARGE SCALE GENOMIC DNA]</scope>
    <source>
        <strain evidence="8">CBS 506.65</strain>
    </source>
</reference>
<dbReference type="GO" id="GO:0032259">
    <property type="term" value="P:methylation"/>
    <property type="evidence" value="ECO:0007669"/>
    <property type="project" value="UniProtKB-KW"/>
</dbReference>
<dbReference type="EMBL" id="KV878339">
    <property type="protein sequence ID" value="OJJ48720.1"/>
    <property type="molecule type" value="Genomic_DNA"/>
</dbReference>
<dbReference type="Gene3D" id="3.40.50.150">
    <property type="entry name" value="Vaccinia Virus protein VP39"/>
    <property type="match status" value="1"/>
</dbReference>
<keyword evidence="5" id="KW-0128">Catecholamine metabolism</keyword>
<organism evidence="7 8">
    <name type="scientific">Penicilliopsis zonata CBS 506.65</name>
    <dbReference type="NCBI Taxonomy" id="1073090"/>
    <lineage>
        <taxon>Eukaryota</taxon>
        <taxon>Fungi</taxon>
        <taxon>Dikarya</taxon>
        <taxon>Ascomycota</taxon>
        <taxon>Pezizomycotina</taxon>
        <taxon>Eurotiomycetes</taxon>
        <taxon>Eurotiomycetidae</taxon>
        <taxon>Eurotiales</taxon>
        <taxon>Aspergillaceae</taxon>
        <taxon>Penicilliopsis</taxon>
    </lineage>
</organism>
<keyword evidence="4" id="KW-0949">S-adenosyl-L-methionine</keyword>
<evidence type="ECO:0000256" key="3">
    <source>
        <dbReference type="ARBA" id="ARBA00022679"/>
    </source>
</evidence>